<evidence type="ECO:0000256" key="5">
    <source>
        <dbReference type="ARBA" id="ARBA00023136"/>
    </source>
</evidence>
<accession>A0A9W9FKK3</accession>
<gene>
    <name evidence="6" type="ORF">NUU61_004141</name>
</gene>
<dbReference type="PANTHER" id="PTHR43791:SF38">
    <property type="entry name" value="MAJOR FACILITATOR SUPERFAMILY (MFS) PROFILE DOMAIN-CONTAINING PROTEIN"/>
    <property type="match status" value="1"/>
</dbReference>
<dbReference type="Proteomes" id="UP001141434">
    <property type="component" value="Unassembled WGS sequence"/>
</dbReference>
<evidence type="ECO:0000256" key="1">
    <source>
        <dbReference type="ARBA" id="ARBA00004141"/>
    </source>
</evidence>
<evidence type="ECO:0000313" key="7">
    <source>
        <dbReference type="Proteomes" id="UP001141434"/>
    </source>
</evidence>
<evidence type="ECO:0000256" key="2">
    <source>
        <dbReference type="ARBA" id="ARBA00022448"/>
    </source>
</evidence>
<organism evidence="6 7">
    <name type="scientific">Penicillium alfredii</name>
    <dbReference type="NCBI Taxonomy" id="1506179"/>
    <lineage>
        <taxon>Eukaryota</taxon>
        <taxon>Fungi</taxon>
        <taxon>Dikarya</taxon>
        <taxon>Ascomycota</taxon>
        <taxon>Pezizomycotina</taxon>
        <taxon>Eurotiomycetes</taxon>
        <taxon>Eurotiomycetidae</taxon>
        <taxon>Eurotiales</taxon>
        <taxon>Aspergillaceae</taxon>
        <taxon>Penicillium</taxon>
    </lineage>
</organism>
<reference evidence="6" key="2">
    <citation type="journal article" date="2023" name="IMA Fungus">
        <title>Comparative genomic study of the Penicillium genus elucidates a diverse pangenome and 15 lateral gene transfer events.</title>
        <authorList>
            <person name="Petersen C."/>
            <person name="Sorensen T."/>
            <person name="Nielsen M.R."/>
            <person name="Sondergaard T.E."/>
            <person name="Sorensen J.L."/>
            <person name="Fitzpatrick D.A."/>
            <person name="Frisvad J.C."/>
            <person name="Nielsen K.L."/>
        </authorList>
    </citation>
    <scope>NUCLEOTIDE SEQUENCE</scope>
    <source>
        <strain evidence="6">IBT 34128</strain>
    </source>
</reference>
<keyword evidence="2" id="KW-0813">Transport</keyword>
<dbReference type="GO" id="GO:0022857">
    <property type="term" value="F:transmembrane transporter activity"/>
    <property type="evidence" value="ECO:0007669"/>
    <property type="project" value="TreeGrafter"/>
</dbReference>
<dbReference type="Gene3D" id="1.20.1250.20">
    <property type="entry name" value="MFS general substrate transporter like domains"/>
    <property type="match status" value="1"/>
</dbReference>
<dbReference type="RefSeq" id="XP_056512750.1">
    <property type="nucleotide sequence ID" value="XM_056654723.1"/>
</dbReference>
<dbReference type="GO" id="GO:0016020">
    <property type="term" value="C:membrane"/>
    <property type="evidence" value="ECO:0007669"/>
    <property type="project" value="UniProtKB-SubCell"/>
</dbReference>
<proteinExistence type="predicted"/>
<dbReference type="PANTHER" id="PTHR43791">
    <property type="entry name" value="PERMEASE-RELATED"/>
    <property type="match status" value="1"/>
</dbReference>
<keyword evidence="5" id="KW-0472">Membrane</keyword>
<dbReference type="SUPFAM" id="SSF103473">
    <property type="entry name" value="MFS general substrate transporter"/>
    <property type="match status" value="1"/>
</dbReference>
<evidence type="ECO:0000256" key="3">
    <source>
        <dbReference type="ARBA" id="ARBA00022692"/>
    </source>
</evidence>
<dbReference type="InterPro" id="IPR036259">
    <property type="entry name" value="MFS_trans_sf"/>
</dbReference>
<dbReference type="GeneID" id="81393891"/>
<dbReference type="AlphaFoldDB" id="A0A9W9FKK3"/>
<name>A0A9W9FKK3_9EURO</name>
<dbReference type="OrthoDB" id="2962993at2759"/>
<sequence length="97" mass="10793">MSLGAEDVKPKAFHAEEGTRESIAVDPVAEKKLVRKIDLHLMPSVFILYLFSYVDRSNLGLAKVAGMEEDLELTSDQYYTAVIMWVIGYTIAAVPSK</sequence>
<evidence type="ECO:0000313" key="6">
    <source>
        <dbReference type="EMBL" id="KAJ5101919.1"/>
    </source>
</evidence>
<evidence type="ECO:0000256" key="4">
    <source>
        <dbReference type="ARBA" id="ARBA00022989"/>
    </source>
</evidence>
<reference evidence="6" key="1">
    <citation type="submission" date="2022-11" db="EMBL/GenBank/DDBJ databases">
        <authorList>
            <person name="Petersen C."/>
        </authorList>
    </citation>
    <scope>NUCLEOTIDE SEQUENCE</scope>
    <source>
        <strain evidence="6">IBT 34128</strain>
    </source>
</reference>
<keyword evidence="3" id="KW-0812">Transmembrane</keyword>
<keyword evidence="4" id="KW-1133">Transmembrane helix</keyword>
<keyword evidence="7" id="KW-1185">Reference proteome</keyword>
<dbReference type="EMBL" id="JAPMSZ010000005">
    <property type="protein sequence ID" value="KAJ5101919.1"/>
    <property type="molecule type" value="Genomic_DNA"/>
</dbReference>
<comment type="subcellular location">
    <subcellularLocation>
        <location evidence="1">Membrane</location>
        <topology evidence="1">Multi-pass membrane protein</topology>
    </subcellularLocation>
</comment>
<comment type="caution">
    <text evidence="6">The sequence shown here is derived from an EMBL/GenBank/DDBJ whole genome shotgun (WGS) entry which is preliminary data.</text>
</comment>
<protein>
    <submittedName>
        <fullName evidence="6">Major facilitator superfamily domain general substrate transporter</fullName>
    </submittedName>
</protein>